<accession>A0A558GVW6</accession>
<evidence type="ECO:0000256" key="2">
    <source>
        <dbReference type="ARBA" id="ARBA00023125"/>
    </source>
</evidence>
<dbReference type="InterPro" id="IPR011008">
    <property type="entry name" value="Dimeric_a/b-barrel"/>
</dbReference>
<dbReference type="SUPFAM" id="SSF54909">
    <property type="entry name" value="Dimeric alpha+beta barrel"/>
    <property type="match status" value="1"/>
</dbReference>
<dbReference type="GO" id="GO:0043565">
    <property type="term" value="F:sequence-specific DNA binding"/>
    <property type="evidence" value="ECO:0007669"/>
    <property type="project" value="InterPro"/>
</dbReference>
<dbReference type="GO" id="GO:0005829">
    <property type="term" value="C:cytosol"/>
    <property type="evidence" value="ECO:0007669"/>
    <property type="project" value="TreeGrafter"/>
</dbReference>
<dbReference type="EMBL" id="VNFK01000012">
    <property type="protein sequence ID" value="TVU61010.1"/>
    <property type="molecule type" value="Genomic_DNA"/>
</dbReference>
<dbReference type="AlphaFoldDB" id="A0A558GVW6"/>
<dbReference type="InterPro" id="IPR036390">
    <property type="entry name" value="WH_DNA-bd_sf"/>
</dbReference>
<dbReference type="InterPro" id="IPR019887">
    <property type="entry name" value="Tscrpt_reg_AsnC/Lrp_C"/>
</dbReference>
<dbReference type="Proteomes" id="UP000316500">
    <property type="component" value="Unassembled WGS sequence"/>
</dbReference>
<dbReference type="OrthoDB" id="9809462at2"/>
<evidence type="ECO:0000313" key="6">
    <source>
        <dbReference type="EMBL" id="TVU61010.1"/>
    </source>
</evidence>
<proteinExistence type="predicted"/>
<organism evidence="6 7">
    <name type="scientific">Paenarthrobacter nitroguajacolicus</name>
    <name type="common">Arthrobacter nitroguajacolicus</name>
    <dbReference type="NCBI Taxonomy" id="211146"/>
    <lineage>
        <taxon>Bacteria</taxon>
        <taxon>Bacillati</taxon>
        <taxon>Actinomycetota</taxon>
        <taxon>Actinomycetes</taxon>
        <taxon>Micrococcales</taxon>
        <taxon>Micrococcaceae</taxon>
        <taxon>Paenarthrobacter</taxon>
    </lineage>
</organism>
<dbReference type="Pfam" id="PF13404">
    <property type="entry name" value="HTH_AsnC-type"/>
    <property type="match status" value="1"/>
</dbReference>
<evidence type="ECO:0000256" key="3">
    <source>
        <dbReference type="ARBA" id="ARBA00023163"/>
    </source>
</evidence>
<dbReference type="GO" id="GO:0043200">
    <property type="term" value="P:response to amino acid"/>
    <property type="evidence" value="ECO:0007669"/>
    <property type="project" value="TreeGrafter"/>
</dbReference>
<feature type="domain" description="Transcription regulator AsnC/Lrp ligand binding" evidence="4">
    <location>
        <begin position="80"/>
        <end position="147"/>
    </location>
</feature>
<keyword evidence="2" id="KW-0238">DNA-binding</keyword>
<keyword evidence="1" id="KW-0805">Transcription regulation</keyword>
<dbReference type="Gene3D" id="1.10.10.10">
    <property type="entry name" value="Winged helix-like DNA-binding domain superfamily/Winged helix DNA-binding domain"/>
    <property type="match status" value="1"/>
</dbReference>
<dbReference type="PANTHER" id="PTHR30154">
    <property type="entry name" value="LEUCINE-RESPONSIVE REGULATORY PROTEIN"/>
    <property type="match status" value="1"/>
</dbReference>
<dbReference type="InterPro" id="IPR019888">
    <property type="entry name" value="Tscrpt_reg_AsnC-like"/>
</dbReference>
<dbReference type="InterPro" id="IPR036388">
    <property type="entry name" value="WH-like_DNA-bd_sf"/>
</dbReference>
<evidence type="ECO:0000256" key="1">
    <source>
        <dbReference type="ARBA" id="ARBA00023015"/>
    </source>
</evidence>
<sequence length="160" mass="17354">MANADPRALQNFDGTDKAVFRALDDDPRVPVLFLAQRLGLARGTVQARLERKMAANCLRPNSTRITPDSLGLPISALVTAEVEQSSLAAAVEALSGIPEIIEVYGMAGEADLAIRVVAKDTEDLFRLGQQITDCAGIRRTTTSLLLKKLVPYRISQLLHD</sequence>
<dbReference type="Gene3D" id="3.30.70.920">
    <property type="match status" value="1"/>
</dbReference>
<protein>
    <submittedName>
        <fullName evidence="6">Lrp/AsnC family transcriptional regulator</fullName>
    </submittedName>
</protein>
<dbReference type="InterPro" id="IPR000485">
    <property type="entry name" value="AsnC-type_HTH_dom"/>
</dbReference>
<evidence type="ECO:0000259" key="5">
    <source>
        <dbReference type="Pfam" id="PF13404"/>
    </source>
</evidence>
<gene>
    <name evidence="6" type="ORF">FQP90_15210</name>
</gene>
<dbReference type="SMART" id="SM00344">
    <property type="entry name" value="HTH_ASNC"/>
    <property type="match status" value="1"/>
</dbReference>
<reference evidence="6 7" key="1">
    <citation type="submission" date="2019-07" db="EMBL/GenBank/DDBJ databases">
        <title>Diversity of Bacteria from Kongsfjorden, Arctic.</title>
        <authorList>
            <person name="Yu Y."/>
        </authorList>
    </citation>
    <scope>NUCLEOTIDE SEQUENCE [LARGE SCALE GENOMIC DNA]</scope>
    <source>
        <strain evidence="6 7">SM1928</strain>
    </source>
</reference>
<keyword evidence="3" id="KW-0804">Transcription</keyword>
<evidence type="ECO:0000259" key="4">
    <source>
        <dbReference type="Pfam" id="PF01037"/>
    </source>
</evidence>
<name>A0A558GVW6_PAENT</name>
<comment type="caution">
    <text evidence="6">The sequence shown here is derived from an EMBL/GenBank/DDBJ whole genome shotgun (WGS) entry which is preliminary data.</text>
</comment>
<evidence type="ECO:0000313" key="7">
    <source>
        <dbReference type="Proteomes" id="UP000316500"/>
    </source>
</evidence>
<dbReference type="SUPFAM" id="SSF46785">
    <property type="entry name" value="Winged helix' DNA-binding domain"/>
    <property type="match status" value="1"/>
</dbReference>
<dbReference type="Pfam" id="PF01037">
    <property type="entry name" value="AsnC_trans_reg"/>
    <property type="match status" value="1"/>
</dbReference>
<feature type="domain" description="HTH asnC-type" evidence="5">
    <location>
        <begin position="13"/>
        <end position="51"/>
    </location>
</feature>
<dbReference type="PANTHER" id="PTHR30154:SF34">
    <property type="entry name" value="TRANSCRIPTIONAL REGULATOR AZLB"/>
    <property type="match status" value="1"/>
</dbReference>